<keyword evidence="7" id="KW-1185">Reference proteome</keyword>
<dbReference type="Gene3D" id="2.30.30.180">
    <property type="entry name" value="Ribosome maturation factor RimP, C-terminal domain"/>
    <property type="match status" value="1"/>
</dbReference>
<keyword evidence="2 3" id="KW-0690">Ribosome biogenesis</keyword>
<evidence type="ECO:0000259" key="4">
    <source>
        <dbReference type="Pfam" id="PF02576"/>
    </source>
</evidence>
<dbReference type="PANTHER" id="PTHR33867">
    <property type="entry name" value="RIBOSOME MATURATION FACTOR RIMP"/>
    <property type="match status" value="1"/>
</dbReference>
<dbReference type="GO" id="GO:0000028">
    <property type="term" value="P:ribosomal small subunit assembly"/>
    <property type="evidence" value="ECO:0007669"/>
    <property type="project" value="TreeGrafter"/>
</dbReference>
<evidence type="ECO:0000313" key="6">
    <source>
        <dbReference type="EMBL" id="QEK12235.1"/>
    </source>
</evidence>
<evidence type="ECO:0000256" key="1">
    <source>
        <dbReference type="ARBA" id="ARBA00022490"/>
    </source>
</evidence>
<feature type="domain" description="Ribosome maturation factor RimP C-terminal" evidence="5">
    <location>
        <begin position="88"/>
        <end position="151"/>
    </location>
</feature>
<gene>
    <name evidence="3 6" type="primary">rimP</name>
    <name evidence="6" type="ORF">FQB35_07520</name>
</gene>
<dbReference type="Pfam" id="PF02576">
    <property type="entry name" value="RimP_N"/>
    <property type="match status" value="1"/>
</dbReference>
<dbReference type="CDD" id="cd01734">
    <property type="entry name" value="YlxS_C"/>
    <property type="match status" value="1"/>
</dbReference>
<dbReference type="FunFam" id="3.30.300.70:FF:000001">
    <property type="entry name" value="Ribosome maturation factor RimP"/>
    <property type="match status" value="1"/>
</dbReference>
<name>A0A5C0SCH9_CRATE</name>
<comment type="function">
    <text evidence="3">Required for maturation of 30S ribosomal subunits.</text>
</comment>
<dbReference type="NCBIfam" id="NF000928">
    <property type="entry name" value="PRK00092.1-2"/>
    <property type="match status" value="1"/>
</dbReference>
<dbReference type="SUPFAM" id="SSF75420">
    <property type="entry name" value="YhbC-like, N-terminal domain"/>
    <property type="match status" value="1"/>
</dbReference>
<dbReference type="HAMAP" id="MF_01077">
    <property type="entry name" value="RimP"/>
    <property type="match status" value="1"/>
</dbReference>
<dbReference type="InterPro" id="IPR035956">
    <property type="entry name" value="RimP_N_sf"/>
</dbReference>
<dbReference type="OrthoDB" id="9805006at2"/>
<keyword evidence="1 3" id="KW-0963">Cytoplasm</keyword>
<evidence type="ECO:0000256" key="3">
    <source>
        <dbReference type="HAMAP-Rule" id="MF_01077"/>
    </source>
</evidence>
<protein>
    <recommendedName>
        <fullName evidence="3">Ribosome maturation factor RimP</fullName>
    </recommendedName>
</protein>
<dbReference type="EMBL" id="CP042243">
    <property type="protein sequence ID" value="QEK12235.1"/>
    <property type="molecule type" value="Genomic_DNA"/>
</dbReference>
<dbReference type="PANTHER" id="PTHR33867:SF1">
    <property type="entry name" value="RIBOSOME MATURATION FACTOR RIMP"/>
    <property type="match status" value="1"/>
</dbReference>
<dbReference type="KEGG" id="crs:FQB35_07520"/>
<proteinExistence type="inferred from homology"/>
<comment type="similarity">
    <text evidence="3">Belongs to the RimP family.</text>
</comment>
<reference evidence="6 7" key="1">
    <citation type="submission" date="2019-07" db="EMBL/GenBank/DDBJ databases">
        <title>Complete genome of Crassaminicella thermophila SY095.</title>
        <authorList>
            <person name="Li X."/>
        </authorList>
    </citation>
    <scope>NUCLEOTIDE SEQUENCE [LARGE SCALE GENOMIC DNA]</scope>
    <source>
        <strain evidence="6 7">SY095</strain>
    </source>
</reference>
<dbReference type="GO" id="GO:0006412">
    <property type="term" value="P:translation"/>
    <property type="evidence" value="ECO:0007669"/>
    <property type="project" value="TreeGrafter"/>
</dbReference>
<dbReference type="InterPro" id="IPR003728">
    <property type="entry name" value="Ribosome_maturation_RimP"/>
</dbReference>
<dbReference type="Gene3D" id="3.30.300.70">
    <property type="entry name" value="RimP-like superfamily, N-terminal"/>
    <property type="match status" value="1"/>
</dbReference>
<accession>A0A5C0SCH9</accession>
<dbReference type="AlphaFoldDB" id="A0A5C0SCH9"/>
<dbReference type="Pfam" id="PF17384">
    <property type="entry name" value="DUF150_C"/>
    <property type="match status" value="1"/>
</dbReference>
<evidence type="ECO:0000313" key="7">
    <source>
        <dbReference type="Proteomes" id="UP000324646"/>
    </source>
</evidence>
<dbReference type="GO" id="GO:0005829">
    <property type="term" value="C:cytosol"/>
    <property type="evidence" value="ECO:0007669"/>
    <property type="project" value="TreeGrafter"/>
</dbReference>
<sequence>MAKKRVTDIVEEIVTPYVNDNQIELVDVEFIKEGQNWFLRVYIDKEEGISLDDCQNVSEFLSEKLDELDPISQNYFLEVSSPGLDRPLKKERDFEKFKGRIIEVHLYQPYDGKKIIEGELVGLKDGCVVLKVDGEEIEISRKKISIVRLAVII</sequence>
<feature type="domain" description="Ribosome maturation factor RimP N-terminal" evidence="4">
    <location>
        <begin position="13"/>
        <end position="85"/>
    </location>
</feature>
<comment type="subcellular location">
    <subcellularLocation>
        <location evidence="3">Cytoplasm</location>
    </subcellularLocation>
</comment>
<dbReference type="InterPro" id="IPR028989">
    <property type="entry name" value="RimP_N"/>
</dbReference>
<dbReference type="InterPro" id="IPR036847">
    <property type="entry name" value="RimP_C_sf"/>
</dbReference>
<evidence type="ECO:0000256" key="2">
    <source>
        <dbReference type="ARBA" id="ARBA00022517"/>
    </source>
</evidence>
<dbReference type="Proteomes" id="UP000324646">
    <property type="component" value="Chromosome"/>
</dbReference>
<dbReference type="RefSeq" id="WP_148809390.1">
    <property type="nucleotide sequence ID" value="NZ_CP042243.1"/>
</dbReference>
<organism evidence="6 7">
    <name type="scientific">Crassaminicella thermophila</name>
    <dbReference type="NCBI Taxonomy" id="2599308"/>
    <lineage>
        <taxon>Bacteria</taxon>
        <taxon>Bacillati</taxon>
        <taxon>Bacillota</taxon>
        <taxon>Clostridia</taxon>
        <taxon>Eubacteriales</taxon>
        <taxon>Clostridiaceae</taxon>
        <taxon>Crassaminicella</taxon>
    </lineage>
</organism>
<dbReference type="InterPro" id="IPR028998">
    <property type="entry name" value="RimP_C"/>
</dbReference>
<evidence type="ECO:0000259" key="5">
    <source>
        <dbReference type="Pfam" id="PF17384"/>
    </source>
</evidence>
<dbReference type="SUPFAM" id="SSF74942">
    <property type="entry name" value="YhbC-like, C-terminal domain"/>
    <property type="match status" value="1"/>
</dbReference>